<sequence length="219" mass="23593">MAILAQVVLKMDSDIPADACVNTLWFEVTPDVGQTIVDVIDQENGGVTGDDWGIHEAILNMYDDWSAIYSPVIDPAAGEVKYYDMDGPPPHYPIAVRPLALTTVDNASLPAEVALCLSFQAQKFSGVPQASRRGRIYLGPMGGSATGLDGRPESVTVGLITTAASAFLDRGAANPQWSWVVWSTKNETSAPVADGWVDNAWDTQRRRGLIPTSRDVFAL</sequence>
<dbReference type="AlphaFoldDB" id="A0A0H5Q5C4"/>
<reference evidence="1" key="2">
    <citation type="submission" date="2015-07" db="EMBL/GenBank/DDBJ databases">
        <title>Plasmids, circular viruses and viroids from rat gut.</title>
        <authorList>
            <person name="Jorgensen T.J."/>
            <person name="Hansen M.A."/>
            <person name="Xu Z."/>
            <person name="Tabak M.A."/>
            <person name="Sorensen S.J."/>
            <person name="Hansen L.H."/>
        </authorList>
    </citation>
    <scope>NUCLEOTIDE SEQUENCE</scope>
    <source>
        <strain evidence="1">RGFK1194</strain>
    </source>
</reference>
<reference evidence="1" key="1">
    <citation type="submission" date="2015-06" db="EMBL/GenBank/DDBJ databases">
        <authorList>
            <person name="Joergensen T."/>
        </authorList>
    </citation>
    <scope>NUCLEOTIDE SEQUENCE</scope>
    <source>
        <strain evidence="1">RGFK1194</strain>
    </source>
</reference>
<organism evidence="1">
    <name type="scientific">uncultured prokaryote</name>
    <dbReference type="NCBI Taxonomy" id="198431"/>
    <lineage>
        <taxon>unclassified sequences</taxon>
        <taxon>environmental samples</taxon>
    </lineage>
</organism>
<accession>A0A0H5Q5C4</accession>
<dbReference type="EMBL" id="LN853768">
    <property type="protein sequence ID" value="CRY96650.1"/>
    <property type="molecule type" value="Genomic_DNA"/>
</dbReference>
<proteinExistence type="predicted"/>
<protein>
    <submittedName>
        <fullName evidence="1">Uncharacterized protein</fullName>
    </submittedName>
</protein>
<name>A0A0H5Q5C4_9ZZZZ</name>
<evidence type="ECO:0000313" key="1">
    <source>
        <dbReference type="EMBL" id="CRY96650.1"/>
    </source>
</evidence>